<dbReference type="Pfam" id="PF07486">
    <property type="entry name" value="Hydrolase_2"/>
    <property type="match status" value="1"/>
</dbReference>
<dbReference type="STRING" id="1469948.GCA_000732725_00927"/>
<keyword evidence="3" id="KW-1185">Reference proteome</keyword>
<proteinExistence type="predicted"/>
<evidence type="ECO:0000259" key="1">
    <source>
        <dbReference type="Pfam" id="PF07486"/>
    </source>
</evidence>
<protein>
    <submittedName>
        <fullName evidence="2">Cell wall hydrolase</fullName>
    </submittedName>
</protein>
<gene>
    <name evidence="2" type="ORF">EDD76_103134</name>
</gene>
<organism evidence="2 3">
    <name type="scientific">Kineothrix alysoides</name>
    <dbReference type="NCBI Taxonomy" id="1469948"/>
    <lineage>
        <taxon>Bacteria</taxon>
        <taxon>Bacillati</taxon>
        <taxon>Bacillota</taxon>
        <taxon>Clostridia</taxon>
        <taxon>Lachnospirales</taxon>
        <taxon>Lachnospiraceae</taxon>
        <taxon>Kineothrix</taxon>
    </lineage>
</organism>
<dbReference type="EMBL" id="SLUO01000003">
    <property type="protein sequence ID" value="TCL59943.1"/>
    <property type="molecule type" value="Genomic_DNA"/>
</dbReference>
<dbReference type="GO" id="GO:0016787">
    <property type="term" value="F:hydrolase activity"/>
    <property type="evidence" value="ECO:0007669"/>
    <property type="project" value="UniProtKB-KW"/>
</dbReference>
<dbReference type="OrthoDB" id="9785345at2"/>
<name>A0A4R1R3E7_9FIRM</name>
<dbReference type="InterPro" id="IPR011105">
    <property type="entry name" value="Cell_wall_hydrolase_SleB"/>
</dbReference>
<feature type="domain" description="Cell wall hydrolase SleB" evidence="1">
    <location>
        <begin position="101"/>
        <end position="207"/>
    </location>
</feature>
<sequence>MKTYKKNMTILLLCNVILAVTWFNVKELQINRIAATPAFQIRFMEDQACLDAATFIRMVTRASSGQRVVDYNVIERKAKYTLSKEDYEVLLKIVEAEAGCEDVTGKMLVAGVVMNRVESGKFPDTVKGVVFQRENGVAQFSPIADGRYDKVTVSEETKEAVEKVLYGEDITKGALYFASRKYADPEKMKWFDNSLTLLFSYGGHEFFS</sequence>
<evidence type="ECO:0000313" key="2">
    <source>
        <dbReference type="EMBL" id="TCL59943.1"/>
    </source>
</evidence>
<dbReference type="RefSeq" id="WP_031389673.1">
    <property type="nucleotide sequence ID" value="NZ_JPNB01000001.1"/>
</dbReference>
<reference evidence="2 3" key="1">
    <citation type="submission" date="2019-03" db="EMBL/GenBank/DDBJ databases">
        <title>Genomic Encyclopedia of Type Strains, Phase IV (KMG-IV): sequencing the most valuable type-strain genomes for metagenomic binning, comparative biology and taxonomic classification.</title>
        <authorList>
            <person name="Goeker M."/>
        </authorList>
    </citation>
    <scope>NUCLEOTIDE SEQUENCE [LARGE SCALE GENOMIC DNA]</scope>
    <source>
        <strain evidence="2 3">DSM 100556</strain>
    </source>
</reference>
<dbReference type="InterPro" id="IPR042047">
    <property type="entry name" value="SleB_dom1"/>
</dbReference>
<keyword evidence="2" id="KW-0378">Hydrolase</keyword>
<accession>A0A4R1R3E7</accession>
<dbReference type="Proteomes" id="UP000295718">
    <property type="component" value="Unassembled WGS sequence"/>
</dbReference>
<dbReference type="AlphaFoldDB" id="A0A4R1R3E7"/>
<evidence type="ECO:0000313" key="3">
    <source>
        <dbReference type="Proteomes" id="UP000295718"/>
    </source>
</evidence>
<comment type="caution">
    <text evidence="2">The sequence shown here is derived from an EMBL/GenBank/DDBJ whole genome shotgun (WGS) entry which is preliminary data.</text>
</comment>
<dbReference type="Gene3D" id="1.10.10.2520">
    <property type="entry name" value="Cell wall hydrolase SleB, domain 1"/>
    <property type="match status" value="1"/>
</dbReference>